<evidence type="ECO:0000313" key="3">
    <source>
        <dbReference type="Proteomes" id="UP000663760"/>
    </source>
</evidence>
<keyword evidence="3" id="KW-1185">Reference proteome</keyword>
<evidence type="ECO:0000313" key="2">
    <source>
        <dbReference type="EMBL" id="CAA7409598.1"/>
    </source>
</evidence>
<name>A0A7I8LK14_SPIIN</name>
<reference evidence="2" key="1">
    <citation type="submission" date="2020-02" db="EMBL/GenBank/DDBJ databases">
        <authorList>
            <person name="Scholz U."/>
            <person name="Mascher M."/>
            <person name="Fiebig A."/>
        </authorList>
    </citation>
    <scope>NUCLEOTIDE SEQUENCE</scope>
</reference>
<sequence>MNFDSGRIRTRGGRPPLSKAKSSCVYDHSLPHSRLATAGWPPVTWKGSGAHVPLSIQASRSNPCSRLLPDYASDPLAGPAGRRDFWGCMIISSLINVLEIISALPLST</sequence>
<protein>
    <submittedName>
        <fullName evidence="2">Uncharacterized protein</fullName>
    </submittedName>
</protein>
<dbReference type="EMBL" id="LR746279">
    <property type="protein sequence ID" value="CAA7409598.1"/>
    <property type="molecule type" value="Genomic_DNA"/>
</dbReference>
<dbReference type="Proteomes" id="UP000663760">
    <property type="component" value="Chromosome 16"/>
</dbReference>
<feature type="region of interest" description="Disordered" evidence="1">
    <location>
        <begin position="1"/>
        <end position="22"/>
    </location>
</feature>
<accession>A0A7I8LK14</accession>
<gene>
    <name evidence="2" type="ORF">SI8410_16020276</name>
</gene>
<evidence type="ECO:0000256" key="1">
    <source>
        <dbReference type="SAM" id="MobiDB-lite"/>
    </source>
</evidence>
<dbReference type="AlphaFoldDB" id="A0A7I8LK14"/>
<proteinExistence type="predicted"/>
<organism evidence="2 3">
    <name type="scientific">Spirodela intermedia</name>
    <name type="common">Intermediate duckweed</name>
    <dbReference type="NCBI Taxonomy" id="51605"/>
    <lineage>
        <taxon>Eukaryota</taxon>
        <taxon>Viridiplantae</taxon>
        <taxon>Streptophyta</taxon>
        <taxon>Embryophyta</taxon>
        <taxon>Tracheophyta</taxon>
        <taxon>Spermatophyta</taxon>
        <taxon>Magnoliopsida</taxon>
        <taxon>Liliopsida</taxon>
        <taxon>Araceae</taxon>
        <taxon>Lemnoideae</taxon>
        <taxon>Spirodela</taxon>
    </lineage>
</organism>